<gene>
    <name evidence="2" type="ORF">A9Q93_00035</name>
</gene>
<dbReference type="InterPro" id="IPR032710">
    <property type="entry name" value="NTF2-like_dom_sf"/>
</dbReference>
<dbReference type="InterPro" id="IPR046860">
    <property type="entry name" value="SnoaL_5"/>
</dbReference>
<name>A0A1Z8BK22_9FLAO</name>
<dbReference type="Pfam" id="PF20409">
    <property type="entry name" value="SnoaL_5"/>
    <property type="match status" value="1"/>
</dbReference>
<evidence type="ECO:0000313" key="3">
    <source>
        <dbReference type="Proteomes" id="UP000196102"/>
    </source>
</evidence>
<evidence type="ECO:0000259" key="1">
    <source>
        <dbReference type="Pfam" id="PF20409"/>
    </source>
</evidence>
<proteinExistence type="predicted"/>
<dbReference type="AlphaFoldDB" id="A0A1Z8BK22"/>
<dbReference type="RefSeq" id="WP_303685320.1">
    <property type="nucleotide sequence ID" value="NZ_CAJXYO010000005.1"/>
</dbReference>
<protein>
    <recommendedName>
        <fullName evidence="1">SnoaL-like domain-containing protein</fullName>
    </recommendedName>
</protein>
<feature type="domain" description="SnoaL-like" evidence="1">
    <location>
        <begin position="1"/>
        <end position="116"/>
    </location>
</feature>
<comment type="caution">
    <text evidence="2">The sequence shown here is derived from an EMBL/GenBank/DDBJ whole genome shotgun (WGS) entry which is preliminary data.</text>
</comment>
<dbReference type="SUPFAM" id="SSF54427">
    <property type="entry name" value="NTF2-like"/>
    <property type="match status" value="1"/>
</dbReference>
<organism evidence="2 3">
    <name type="scientific">Nonlabens dokdonensis</name>
    <dbReference type="NCBI Taxonomy" id="328515"/>
    <lineage>
        <taxon>Bacteria</taxon>
        <taxon>Pseudomonadati</taxon>
        <taxon>Bacteroidota</taxon>
        <taxon>Flavobacteriia</taxon>
        <taxon>Flavobacteriales</taxon>
        <taxon>Flavobacteriaceae</taxon>
        <taxon>Nonlabens</taxon>
    </lineage>
</organism>
<accession>A0A1Z8BK22</accession>
<dbReference type="EMBL" id="MAAX01000002">
    <property type="protein sequence ID" value="OUS22817.1"/>
    <property type="molecule type" value="Genomic_DNA"/>
</dbReference>
<dbReference type="Gene3D" id="3.10.450.50">
    <property type="match status" value="1"/>
</dbReference>
<dbReference type="Proteomes" id="UP000196102">
    <property type="component" value="Unassembled WGS sequence"/>
</dbReference>
<sequence>MTTKEVADQLVSYCRNNQEEKAYQELYSPEITSVEMTEPMKEVQGFEGIQKKGQWWQENFEVHGTKVSDPVVADNHFAVTFWMDTTHKPSGQRSQMNEIAVYQVKEGKIWREQFFYNTEE</sequence>
<evidence type="ECO:0000313" key="2">
    <source>
        <dbReference type="EMBL" id="OUS22817.1"/>
    </source>
</evidence>
<reference evidence="3" key="1">
    <citation type="journal article" date="2017" name="Proc. Natl. Acad. Sci. U.S.A.">
        <title>Simulation of Deepwater Horizon oil plume reveals substrate specialization within a complex community of hydrocarbon-degraders.</title>
        <authorList>
            <person name="Hu P."/>
            <person name="Dubinsky E.A."/>
            <person name="Probst A.J."/>
            <person name="Wang J."/>
            <person name="Sieber C.M.K."/>
            <person name="Tom L.M."/>
            <person name="Gardinali P."/>
            <person name="Banfield J.F."/>
            <person name="Atlas R.M."/>
            <person name="Andersen G.L."/>
        </authorList>
    </citation>
    <scope>NUCLEOTIDE SEQUENCE [LARGE SCALE GENOMIC DNA]</scope>
</reference>